<dbReference type="InterPro" id="IPR003594">
    <property type="entry name" value="HATPase_dom"/>
</dbReference>
<dbReference type="SUPFAM" id="SSF55874">
    <property type="entry name" value="ATPase domain of HSP90 chaperone/DNA topoisomerase II/histidine kinase"/>
    <property type="match status" value="1"/>
</dbReference>
<feature type="domain" description="Histidine kinase/HSP90-like ATPase" evidence="2">
    <location>
        <begin position="19"/>
        <end position="115"/>
    </location>
</feature>
<evidence type="ECO:0000256" key="1">
    <source>
        <dbReference type="ARBA" id="ARBA00022527"/>
    </source>
</evidence>
<sequence length="135" mass="14683">MRQLPTEPNDIRTLTIMGDPKEAKRARAFARTTLDSLGCNPSTIDDGELIVSELATNAIAAAPGKQIDISIFPIKDLVAIYVYDPANELPRRQRPTLAGEKGRGLAIVRSCSYRHGTSPSASGGKVVWAMVRRYS</sequence>
<dbReference type="InterPro" id="IPR050267">
    <property type="entry name" value="Anti-sigma-factor_SerPK"/>
</dbReference>
<evidence type="ECO:0000313" key="3">
    <source>
        <dbReference type="EMBL" id="GAA4608549.1"/>
    </source>
</evidence>
<keyword evidence="1" id="KW-0808">Transferase</keyword>
<proteinExistence type="predicted"/>
<comment type="caution">
    <text evidence="3">The sequence shown here is derived from an EMBL/GenBank/DDBJ whole genome shotgun (WGS) entry which is preliminary data.</text>
</comment>
<dbReference type="Pfam" id="PF13581">
    <property type="entry name" value="HATPase_c_2"/>
    <property type="match status" value="1"/>
</dbReference>
<evidence type="ECO:0000313" key="4">
    <source>
        <dbReference type="Proteomes" id="UP001500212"/>
    </source>
</evidence>
<keyword evidence="1" id="KW-0723">Serine/threonine-protein kinase</keyword>
<dbReference type="RefSeq" id="WP_345354483.1">
    <property type="nucleotide sequence ID" value="NZ_BAABHJ010000008.1"/>
</dbReference>
<dbReference type="CDD" id="cd16936">
    <property type="entry name" value="HATPase_RsbW-like"/>
    <property type="match status" value="1"/>
</dbReference>
<dbReference type="Gene3D" id="3.30.565.10">
    <property type="entry name" value="Histidine kinase-like ATPase, C-terminal domain"/>
    <property type="match status" value="1"/>
</dbReference>
<keyword evidence="4" id="KW-1185">Reference proteome</keyword>
<accession>A0ABP8THT3</accession>
<name>A0ABP8THT3_9ACTN</name>
<dbReference type="EMBL" id="BAABHJ010000008">
    <property type="protein sequence ID" value="GAA4608549.1"/>
    <property type="molecule type" value="Genomic_DNA"/>
</dbReference>
<gene>
    <name evidence="3" type="ORF">GCM10023195_33610</name>
</gene>
<dbReference type="InterPro" id="IPR036890">
    <property type="entry name" value="HATPase_C_sf"/>
</dbReference>
<organism evidence="3 4">
    <name type="scientific">Actinoallomurus liliacearum</name>
    <dbReference type="NCBI Taxonomy" id="1080073"/>
    <lineage>
        <taxon>Bacteria</taxon>
        <taxon>Bacillati</taxon>
        <taxon>Actinomycetota</taxon>
        <taxon>Actinomycetes</taxon>
        <taxon>Streptosporangiales</taxon>
        <taxon>Thermomonosporaceae</taxon>
        <taxon>Actinoallomurus</taxon>
    </lineage>
</organism>
<dbReference type="PANTHER" id="PTHR35526">
    <property type="entry name" value="ANTI-SIGMA-F FACTOR RSBW-RELATED"/>
    <property type="match status" value="1"/>
</dbReference>
<dbReference type="Proteomes" id="UP001500212">
    <property type="component" value="Unassembled WGS sequence"/>
</dbReference>
<protein>
    <recommendedName>
        <fullName evidence="2">Histidine kinase/HSP90-like ATPase domain-containing protein</fullName>
    </recommendedName>
</protein>
<reference evidence="4" key="1">
    <citation type="journal article" date="2019" name="Int. J. Syst. Evol. Microbiol.">
        <title>The Global Catalogue of Microorganisms (GCM) 10K type strain sequencing project: providing services to taxonomists for standard genome sequencing and annotation.</title>
        <authorList>
            <consortium name="The Broad Institute Genomics Platform"/>
            <consortium name="The Broad Institute Genome Sequencing Center for Infectious Disease"/>
            <person name="Wu L."/>
            <person name="Ma J."/>
        </authorList>
    </citation>
    <scope>NUCLEOTIDE SEQUENCE [LARGE SCALE GENOMIC DNA]</scope>
    <source>
        <strain evidence="4">JCM 17938</strain>
    </source>
</reference>
<evidence type="ECO:0000259" key="2">
    <source>
        <dbReference type="Pfam" id="PF13581"/>
    </source>
</evidence>
<keyword evidence="1" id="KW-0418">Kinase</keyword>
<dbReference type="PANTHER" id="PTHR35526:SF3">
    <property type="entry name" value="ANTI-SIGMA-F FACTOR RSBW"/>
    <property type="match status" value="1"/>
</dbReference>